<accession>A0ABP3DRP6</accession>
<dbReference type="Pfam" id="PF11042">
    <property type="entry name" value="DUF2750"/>
    <property type="match status" value="1"/>
</dbReference>
<dbReference type="Proteomes" id="UP001500967">
    <property type="component" value="Unassembled WGS sequence"/>
</dbReference>
<dbReference type="InterPro" id="IPR021284">
    <property type="entry name" value="DUF2750"/>
</dbReference>
<name>A0ABP3DRP6_9ACTN</name>
<protein>
    <recommendedName>
        <fullName evidence="4">DUF2750 domain-containing protein</fullName>
    </recommendedName>
</protein>
<evidence type="ECO:0000256" key="1">
    <source>
        <dbReference type="SAM" id="MobiDB-lite"/>
    </source>
</evidence>
<feature type="compositionally biased region" description="Basic and acidic residues" evidence="1">
    <location>
        <begin position="1"/>
        <end position="11"/>
    </location>
</feature>
<gene>
    <name evidence="2" type="ORF">GCM10009539_27380</name>
</gene>
<comment type="caution">
    <text evidence="2">The sequence shown here is derived from an EMBL/GenBank/DDBJ whole genome shotgun (WGS) entry which is preliminary data.</text>
</comment>
<organism evidence="2 3">
    <name type="scientific">Cryptosporangium japonicum</name>
    <dbReference type="NCBI Taxonomy" id="80872"/>
    <lineage>
        <taxon>Bacteria</taxon>
        <taxon>Bacillati</taxon>
        <taxon>Actinomycetota</taxon>
        <taxon>Actinomycetes</taxon>
        <taxon>Cryptosporangiales</taxon>
        <taxon>Cryptosporangiaceae</taxon>
        <taxon>Cryptosporangium</taxon>
    </lineage>
</organism>
<evidence type="ECO:0008006" key="4">
    <source>
        <dbReference type="Google" id="ProtNLM"/>
    </source>
</evidence>
<evidence type="ECO:0000313" key="3">
    <source>
        <dbReference type="Proteomes" id="UP001500967"/>
    </source>
</evidence>
<keyword evidence="3" id="KW-1185">Reference proteome</keyword>
<feature type="region of interest" description="Disordered" evidence="1">
    <location>
        <begin position="1"/>
        <end position="29"/>
    </location>
</feature>
<proteinExistence type="predicted"/>
<sequence length="154" mass="16751">MVRGDEKHGQIEARGGPAGRTAPLLASRPVSQSGSQAAAFFRELAGHRTVWYVRDAHGSPAPETSPGVRAMPYWSSRARAQRAAAVWGGDLRPASLTLETWRTSELPSLDAEGYRVGVNWTGPRLTGWDFSVNEVLNRLAHALREGPYADADRS</sequence>
<reference evidence="3" key="1">
    <citation type="journal article" date="2019" name="Int. J. Syst. Evol. Microbiol.">
        <title>The Global Catalogue of Microorganisms (GCM) 10K type strain sequencing project: providing services to taxonomists for standard genome sequencing and annotation.</title>
        <authorList>
            <consortium name="The Broad Institute Genomics Platform"/>
            <consortium name="The Broad Institute Genome Sequencing Center for Infectious Disease"/>
            <person name="Wu L."/>
            <person name="Ma J."/>
        </authorList>
    </citation>
    <scope>NUCLEOTIDE SEQUENCE [LARGE SCALE GENOMIC DNA]</scope>
    <source>
        <strain evidence="3">JCM 10425</strain>
    </source>
</reference>
<dbReference type="EMBL" id="BAAAGX010000010">
    <property type="protein sequence ID" value="GAA0240596.1"/>
    <property type="molecule type" value="Genomic_DNA"/>
</dbReference>
<evidence type="ECO:0000313" key="2">
    <source>
        <dbReference type="EMBL" id="GAA0240596.1"/>
    </source>
</evidence>